<sequence>MESSGSRFFSRAVACAPSVGVSEYFVGFMRFLAEERAVTLKEPYDHPIAFHRLEELPPTDSQFDFESYSRFFDKFLDDPRSRSASPIQVYEVHTLRASPRNHLPIPAIEIVGRLVDIELRFFPPPLNRREDRNPGTLHLLRHRYAPECQCLEWARVCQ</sequence>
<protein>
    <submittedName>
        <fullName evidence="1">Uncharacterized protein</fullName>
    </submittedName>
</protein>
<reference evidence="1 2" key="1">
    <citation type="journal article" date="2018" name="Nat. Ecol. Evol.">
        <title>Pezizomycetes genomes reveal the molecular basis of ectomycorrhizal truffle lifestyle.</title>
        <authorList>
            <person name="Murat C."/>
            <person name="Payen T."/>
            <person name="Noel B."/>
            <person name="Kuo A."/>
            <person name="Morin E."/>
            <person name="Chen J."/>
            <person name="Kohler A."/>
            <person name="Krizsan K."/>
            <person name="Balestrini R."/>
            <person name="Da Silva C."/>
            <person name="Montanini B."/>
            <person name="Hainaut M."/>
            <person name="Levati E."/>
            <person name="Barry K.W."/>
            <person name="Belfiori B."/>
            <person name="Cichocki N."/>
            <person name="Clum A."/>
            <person name="Dockter R.B."/>
            <person name="Fauchery L."/>
            <person name="Guy J."/>
            <person name="Iotti M."/>
            <person name="Le Tacon F."/>
            <person name="Lindquist E.A."/>
            <person name="Lipzen A."/>
            <person name="Malagnac F."/>
            <person name="Mello A."/>
            <person name="Molinier V."/>
            <person name="Miyauchi S."/>
            <person name="Poulain J."/>
            <person name="Riccioni C."/>
            <person name="Rubini A."/>
            <person name="Sitrit Y."/>
            <person name="Splivallo R."/>
            <person name="Traeger S."/>
            <person name="Wang M."/>
            <person name="Zifcakova L."/>
            <person name="Wipf D."/>
            <person name="Zambonelli A."/>
            <person name="Paolocci F."/>
            <person name="Nowrousian M."/>
            <person name="Ottonello S."/>
            <person name="Baldrian P."/>
            <person name="Spatafora J.W."/>
            <person name="Henrissat B."/>
            <person name="Nagy L.G."/>
            <person name="Aury J.M."/>
            <person name="Wincker P."/>
            <person name="Grigoriev I.V."/>
            <person name="Bonfante P."/>
            <person name="Martin F.M."/>
        </authorList>
    </citation>
    <scope>NUCLEOTIDE SEQUENCE [LARGE SCALE GENOMIC DNA]</scope>
    <source>
        <strain evidence="1 2">RN42</strain>
    </source>
</reference>
<organism evidence="1 2">
    <name type="scientific">Ascobolus immersus RN42</name>
    <dbReference type="NCBI Taxonomy" id="1160509"/>
    <lineage>
        <taxon>Eukaryota</taxon>
        <taxon>Fungi</taxon>
        <taxon>Dikarya</taxon>
        <taxon>Ascomycota</taxon>
        <taxon>Pezizomycotina</taxon>
        <taxon>Pezizomycetes</taxon>
        <taxon>Pezizales</taxon>
        <taxon>Ascobolaceae</taxon>
        <taxon>Ascobolus</taxon>
    </lineage>
</organism>
<dbReference type="EMBL" id="ML119687">
    <property type="protein sequence ID" value="RPA80513.1"/>
    <property type="molecule type" value="Genomic_DNA"/>
</dbReference>
<accession>A0A3N4I336</accession>
<evidence type="ECO:0000313" key="2">
    <source>
        <dbReference type="Proteomes" id="UP000275078"/>
    </source>
</evidence>
<keyword evidence="2" id="KW-1185">Reference proteome</keyword>
<evidence type="ECO:0000313" key="1">
    <source>
        <dbReference type="EMBL" id="RPA80513.1"/>
    </source>
</evidence>
<dbReference type="AlphaFoldDB" id="A0A3N4I336"/>
<dbReference type="Proteomes" id="UP000275078">
    <property type="component" value="Unassembled WGS sequence"/>
</dbReference>
<gene>
    <name evidence="1" type="ORF">BJ508DRAFT_127670</name>
</gene>
<proteinExistence type="predicted"/>
<name>A0A3N4I336_ASCIM</name>